<dbReference type="InterPro" id="IPR050953">
    <property type="entry name" value="N4_N6_ade-DNA_methylase"/>
</dbReference>
<dbReference type="SUPFAM" id="SSF53335">
    <property type="entry name" value="S-adenosyl-L-methionine-dependent methyltransferases"/>
    <property type="match status" value="1"/>
</dbReference>
<feature type="domain" description="Type II methyltransferase M.TaqI-like" evidence="6">
    <location>
        <begin position="427"/>
        <end position="681"/>
    </location>
</feature>
<evidence type="ECO:0000256" key="3">
    <source>
        <dbReference type="ARBA" id="ARBA00022679"/>
    </source>
</evidence>
<dbReference type="InterPro" id="IPR029063">
    <property type="entry name" value="SAM-dependent_MTases_sf"/>
</dbReference>
<protein>
    <recommendedName>
        <fullName evidence="1">site-specific DNA-methyltransferase (adenine-specific)</fullName>
        <ecNumber evidence="1">2.1.1.72</ecNumber>
    </recommendedName>
</protein>
<dbReference type="InterPro" id="IPR011639">
    <property type="entry name" value="MethylTrfase_TaqI-like_dom"/>
</dbReference>
<dbReference type="Gene3D" id="3.40.50.150">
    <property type="entry name" value="Vaccinia Virus protein VP39"/>
    <property type="match status" value="1"/>
</dbReference>
<evidence type="ECO:0000256" key="2">
    <source>
        <dbReference type="ARBA" id="ARBA00022603"/>
    </source>
</evidence>
<evidence type="ECO:0000259" key="6">
    <source>
        <dbReference type="Pfam" id="PF07669"/>
    </source>
</evidence>
<dbReference type="EMBL" id="BMHY01000010">
    <property type="protein sequence ID" value="GGG81975.1"/>
    <property type="molecule type" value="Genomic_DNA"/>
</dbReference>
<keyword evidence="4" id="KW-0949">S-adenosyl-L-methionine</keyword>
<keyword evidence="2 7" id="KW-0489">Methyltransferase</keyword>
<comment type="caution">
    <text evidence="7">The sequence shown here is derived from an EMBL/GenBank/DDBJ whole genome shotgun (WGS) entry which is preliminary data.</text>
</comment>
<evidence type="ECO:0000256" key="5">
    <source>
        <dbReference type="ARBA" id="ARBA00047942"/>
    </source>
</evidence>
<dbReference type="Proteomes" id="UP000600247">
    <property type="component" value="Unassembled WGS sequence"/>
</dbReference>
<name>A0A917HL09_9BACL</name>
<dbReference type="EC" id="2.1.1.72" evidence="1"/>
<dbReference type="PANTHER" id="PTHR33841">
    <property type="entry name" value="DNA METHYLTRANSFERASE YEEA-RELATED"/>
    <property type="match status" value="1"/>
</dbReference>
<dbReference type="PROSITE" id="PS00092">
    <property type="entry name" value="N6_MTASE"/>
    <property type="match status" value="1"/>
</dbReference>
<evidence type="ECO:0000313" key="8">
    <source>
        <dbReference type="Proteomes" id="UP000600247"/>
    </source>
</evidence>
<keyword evidence="3" id="KW-0808">Transferase</keyword>
<organism evidence="7 8">
    <name type="scientific">Paenibacillus radicis</name>
    <name type="common">ex Gao et al. 2016</name>
    <dbReference type="NCBI Taxonomy" id="1737354"/>
    <lineage>
        <taxon>Bacteria</taxon>
        <taxon>Bacillati</taxon>
        <taxon>Bacillota</taxon>
        <taxon>Bacilli</taxon>
        <taxon>Bacillales</taxon>
        <taxon>Paenibacillaceae</taxon>
        <taxon>Paenibacillus</taxon>
    </lineage>
</organism>
<dbReference type="GO" id="GO:0003676">
    <property type="term" value="F:nucleic acid binding"/>
    <property type="evidence" value="ECO:0007669"/>
    <property type="project" value="InterPro"/>
</dbReference>
<dbReference type="Pfam" id="PF07669">
    <property type="entry name" value="Eco57I"/>
    <property type="match status" value="1"/>
</dbReference>
<keyword evidence="8" id="KW-1185">Reference proteome</keyword>
<dbReference type="GO" id="GO:0006304">
    <property type="term" value="P:DNA modification"/>
    <property type="evidence" value="ECO:0007669"/>
    <property type="project" value="InterPro"/>
</dbReference>
<evidence type="ECO:0000256" key="1">
    <source>
        <dbReference type="ARBA" id="ARBA00011900"/>
    </source>
</evidence>
<evidence type="ECO:0000313" key="7">
    <source>
        <dbReference type="EMBL" id="GGG81975.1"/>
    </source>
</evidence>
<dbReference type="PANTHER" id="PTHR33841:SF4">
    <property type="entry name" value="RESTRICTION MODIFICATION SYSTEM DNA SPECIFICITY DOMAIN"/>
    <property type="match status" value="1"/>
</dbReference>
<dbReference type="PRINTS" id="PR00507">
    <property type="entry name" value="N12N6MTFRASE"/>
</dbReference>
<dbReference type="InterPro" id="IPR002052">
    <property type="entry name" value="DNA_methylase_N6_adenine_CS"/>
</dbReference>
<dbReference type="AlphaFoldDB" id="A0A917HL09"/>
<accession>A0A917HL09</accession>
<proteinExistence type="predicted"/>
<dbReference type="GO" id="GO:0009007">
    <property type="term" value="F:site-specific DNA-methyltransferase (adenine-specific) activity"/>
    <property type="evidence" value="ECO:0007669"/>
    <property type="project" value="UniProtKB-EC"/>
</dbReference>
<dbReference type="GO" id="GO:0032259">
    <property type="term" value="P:methylation"/>
    <property type="evidence" value="ECO:0007669"/>
    <property type="project" value="UniProtKB-KW"/>
</dbReference>
<gene>
    <name evidence="7" type="ORF">GCM10010918_44120</name>
</gene>
<evidence type="ECO:0000256" key="4">
    <source>
        <dbReference type="ARBA" id="ARBA00022691"/>
    </source>
</evidence>
<reference evidence="7 8" key="1">
    <citation type="journal article" date="2014" name="Int. J. Syst. Evol. Microbiol.">
        <title>Complete genome sequence of Corynebacterium casei LMG S-19264T (=DSM 44701T), isolated from a smear-ripened cheese.</title>
        <authorList>
            <consortium name="US DOE Joint Genome Institute (JGI-PGF)"/>
            <person name="Walter F."/>
            <person name="Albersmeier A."/>
            <person name="Kalinowski J."/>
            <person name="Ruckert C."/>
        </authorList>
    </citation>
    <scope>NUCLEOTIDE SEQUENCE [LARGE SCALE GENOMIC DNA]</scope>
    <source>
        <strain evidence="7 8">CGMCC 1.15286</strain>
    </source>
</reference>
<comment type="catalytic activity">
    <reaction evidence="5">
        <text>a 2'-deoxyadenosine in DNA + S-adenosyl-L-methionine = an N(6)-methyl-2'-deoxyadenosine in DNA + S-adenosyl-L-homocysteine + H(+)</text>
        <dbReference type="Rhea" id="RHEA:15197"/>
        <dbReference type="Rhea" id="RHEA-COMP:12418"/>
        <dbReference type="Rhea" id="RHEA-COMP:12419"/>
        <dbReference type="ChEBI" id="CHEBI:15378"/>
        <dbReference type="ChEBI" id="CHEBI:57856"/>
        <dbReference type="ChEBI" id="CHEBI:59789"/>
        <dbReference type="ChEBI" id="CHEBI:90615"/>
        <dbReference type="ChEBI" id="CHEBI:90616"/>
        <dbReference type="EC" id="2.1.1.72"/>
    </reaction>
</comment>
<dbReference type="RefSeq" id="WP_229692320.1">
    <property type="nucleotide sequence ID" value="NZ_BMHY01000010.1"/>
</dbReference>
<sequence>MIETLTTALIKGISLCITEEEVRLLWLSELKNGLNINFQSERERNDAYYNGVIIEFKNVGLFGGKVTSPAFKEAIQDRLKKYIFTKSVTEGLDPSDYIGIATDGVHVAFAHIKNNDIQHGHLMPINSTSIALVVEAIRGSQRRAVTAENLIDDFGHSSNSGATLMQALANALSDKLMEEQPNKIKMLFEEWRNLYGQVADFSNNQVDGIVRNLGFTINGESSKNTISAALFVIHTYNSLIIKLLGAEIVSSLSDNTAYKGFAESTATLEDRDLINRINTEIEKGEFFSRANIVGFVEEAIFSWYIDACLDTQHGQNICFALRNVFVNLAMYRTDKLTTARSRDVLKYFYQDLVPDHLRKSLGEFYTPDWLVEVALDKVDTKEWTNKRFLDPTCGSGSFLLAVIKRIRIEAETAGWSPSKQLEHITANVWGFDLNPLAVQAARVNLLISVSDLIDSCPGVRVELPVLLADAVYSPARNPDGNEDIIEYTIGSQIANLQIKLPSALALNRIRLDQVFSTMSEMVEKDANYPIAEKKLLSKKQITLIEAESWREALSETYNRVLQLHRQNWNGIWFRIVRNFFWSATAGSFDVIIGNPPWVRWSKLPELYRQRVMPTCREYEIFSSTPHHGGNELDISAMISYTVSDKWLRENGRLVFLVTQSLFQSPSSEGFRKFKIKGNENLIPKSVDDLKALRPFPDAANKTAIFVADKHRNVKPKYPLPYFVWVAAAGAKKVLPVALDKSEALKRVVISEYEATPVGGEGSPWSILPKGEFSSMKHLIGNSSWVQGRKGVTVDLNGIYFVRLLNLSVDGSLVQIETRPHAGKTDIGPQQIRWIEPEFIYPLLKGASDFSACYVHPKEELFVLVPNRGIVKEAYSKAEAKIDAELPKTAEYFKSFESLLRQRSTYRLRMKNAPYFAIYNVGDYTFSPWKVIWAEQKDFCAAVVTSTEIPGLGERVYIPDHKIFFVDFTEPEPAYFLCGLLNTTRVKTFVESHVIKTQIGNVFKHLVLPEFDSSNSNHRELAIIVKEAHQQSNSEKREKLLERINILGKLVLQQ</sequence>